<evidence type="ECO:0000313" key="8">
    <source>
        <dbReference type="Proteomes" id="UP000298653"/>
    </source>
</evidence>
<proteinExistence type="inferred from homology"/>
<reference evidence="7 8" key="1">
    <citation type="submission" date="2019-05" db="EMBL/GenBank/DDBJ databases">
        <title>Complete genome sequencing of Anaerostipes rhamnosivorans.</title>
        <authorList>
            <person name="Bui T.P.N."/>
            <person name="de Vos W.M."/>
        </authorList>
    </citation>
    <scope>NUCLEOTIDE SEQUENCE [LARGE SCALE GENOMIC DNA]</scope>
    <source>
        <strain evidence="7 8">1y2</strain>
    </source>
</reference>
<name>A0A4P8IF04_9FIRM</name>
<organism evidence="7 8">
    <name type="scientific">Anaerostipes rhamnosivorans</name>
    <dbReference type="NCBI Taxonomy" id="1229621"/>
    <lineage>
        <taxon>Bacteria</taxon>
        <taxon>Bacillati</taxon>
        <taxon>Bacillota</taxon>
        <taxon>Clostridia</taxon>
        <taxon>Lachnospirales</taxon>
        <taxon>Lachnospiraceae</taxon>
        <taxon>Anaerostipes</taxon>
    </lineage>
</organism>
<dbReference type="SUPFAM" id="SSF53850">
    <property type="entry name" value="Periplasmic binding protein-like II"/>
    <property type="match status" value="1"/>
</dbReference>
<dbReference type="PANTHER" id="PTHR30429">
    <property type="entry name" value="D-METHIONINE-BINDING LIPOPROTEIN METQ"/>
    <property type="match status" value="1"/>
</dbReference>
<gene>
    <name evidence="7" type="ORF">AR1Y2_0860</name>
</gene>
<evidence type="ECO:0000256" key="6">
    <source>
        <dbReference type="ARBA" id="ARBA00023288"/>
    </source>
</evidence>
<keyword evidence="6" id="KW-0449">Lipoprotein</keyword>
<dbReference type="Gene3D" id="3.40.190.10">
    <property type="entry name" value="Periplasmic binding protein-like II"/>
    <property type="match status" value="2"/>
</dbReference>
<dbReference type="AlphaFoldDB" id="A0A4P8IF04"/>
<dbReference type="PANTHER" id="PTHR30429:SF0">
    <property type="entry name" value="METHIONINE-BINDING LIPOPROTEIN METQ"/>
    <property type="match status" value="1"/>
</dbReference>
<keyword evidence="8" id="KW-1185">Reference proteome</keyword>
<dbReference type="GO" id="GO:0016020">
    <property type="term" value="C:membrane"/>
    <property type="evidence" value="ECO:0007669"/>
    <property type="project" value="UniProtKB-SubCell"/>
</dbReference>
<dbReference type="Proteomes" id="UP000298653">
    <property type="component" value="Chromosome"/>
</dbReference>
<dbReference type="KEGG" id="arf:AR1Y2_0860"/>
<protein>
    <submittedName>
        <fullName evidence="7">Methionine ABC transporter substrate-binding protein</fullName>
    </submittedName>
</protein>
<evidence type="ECO:0000256" key="4">
    <source>
        <dbReference type="ARBA" id="ARBA00023136"/>
    </source>
</evidence>
<evidence type="ECO:0000256" key="2">
    <source>
        <dbReference type="ARBA" id="ARBA00008973"/>
    </source>
</evidence>
<evidence type="ECO:0000256" key="1">
    <source>
        <dbReference type="ARBA" id="ARBA00004635"/>
    </source>
</evidence>
<keyword evidence="5" id="KW-0564">Palmitate</keyword>
<sequence>MRKGNVIYIKMEERIMKKSLKKLTGIVMIGVLALSALTGCGSKNTSAAKDITIGVCAGPYGDMVKKAIAPSLEKKGYHVSVREFSDYVLPDQALANGEIDANLMQHTAYLEKFAADNNLKISKVIAVPTAGAGIFSDSLKSLKELKKGDKVGIPNDPSNLARALGILSQEKVITLKKGIDQTKASEKDIAQNPKNLKFVTLDAAQISRSLDSLAIGVVPGNYAYAADLDFSKALAVEKLAEQYKNVIAVKTEDVKGRLGKDLKEAVESEEFYQAVADQKSSFRSFQKPDWWTEKYGEK</sequence>
<dbReference type="EMBL" id="CP040058">
    <property type="protein sequence ID" value="QCP34314.1"/>
    <property type="molecule type" value="Genomic_DNA"/>
</dbReference>
<keyword evidence="3" id="KW-0732">Signal</keyword>
<evidence type="ECO:0000256" key="5">
    <source>
        <dbReference type="ARBA" id="ARBA00023139"/>
    </source>
</evidence>
<comment type="similarity">
    <text evidence="2">Belongs to the NlpA lipoprotein family.</text>
</comment>
<keyword evidence="4" id="KW-0472">Membrane</keyword>
<dbReference type="Pfam" id="PF03180">
    <property type="entry name" value="Lipoprotein_9"/>
    <property type="match status" value="1"/>
</dbReference>
<dbReference type="InterPro" id="IPR004872">
    <property type="entry name" value="Lipoprotein_NlpA"/>
</dbReference>
<evidence type="ECO:0000313" key="7">
    <source>
        <dbReference type="EMBL" id="QCP34314.1"/>
    </source>
</evidence>
<evidence type="ECO:0000256" key="3">
    <source>
        <dbReference type="ARBA" id="ARBA00022729"/>
    </source>
</evidence>
<accession>A0A4P8IF04</accession>
<comment type="subcellular location">
    <subcellularLocation>
        <location evidence="1">Membrane</location>
        <topology evidence="1">Lipid-anchor</topology>
    </subcellularLocation>
</comment>